<keyword evidence="4" id="KW-1185">Reference proteome</keyword>
<dbReference type="PANTHER" id="PTHR38590:SF1">
    <property type="entry name" value="BLL0828 PROTEIN"/>
    <property type="match status" value="1"/>
</dbReference>
<dbReference type="Proteomes" id="UP000469159">
    <property type="component" value="Unassembled WGS sequence"/>
</dbReference>
<name>A0A6I4UY46_9SPHN</name>
<gene>
    <name evidence="3" type="ORF">GRI75_13920</name>
</gene>
<accession>A0A6I4UY46</accession>
<dbReference type="InterPro" id="IPR011335">
    <property type="entry name" value="Restrct_endonuc-II-like"/>
</dbReference>
<dbReference type="Pfam" id="PF04480">
    <property type="entry name" value="DUF559"/>
    <property type="match status" value="1"/>
</dbReference>
<protein>
    <submittedName>
        <fullName evidence="3">DUF559 domain-containing protein</fullName>
    </submittedName>
</protein>
<dbReference type="PANTHER" id="PTHR38590">
    <property type="entry name" value="BLL0828 PROTEIN"/>
    <property type="match status" value="1"/>
</dbReference>
<evidence type="ECO:0000256" key="1">
    <source>
        <dbReference type="SAM" id="MobiDB-lite"/>
    </source>
</evidence>
<organism evidence="3 4">
    <name type="scientific">Croceibacterium soli</name>
    <dbReference type="NCBI Taxonomy" id="1739690"/>
    <lineage>
        <taxon>Bacteria</taxon>
        <taxon>Pseudomonadati</taxon>
        <taxon>Pseudomonadota</taxon>
        <taxon>Alphaproteobacteria</taxon>
        <taxon>Sphingomonadales</taxon>
        <taxon>Erythrobacteraceae</taxon>
        <taxon>Croceibacterium</taxon>
    </lineage>
</organism>
<proteinExistence type="predicted"/>
<dbReference type="OrthoDB" id="9798754at2"/>
<evidence type="ECO:0000259" key="2">
    <source>
        <dbReference type="Pfam" id="PF04480"/>
    </source>
</evidence>
<reference evidence="3 4" key="1">
    <citation type="submission" date="2019-12" db="EMBL/GenBank/DDBJ databases">
        <title>Genomic-based taxomic classification of the family Erythrobacteraceae.</title>
        <authorList>
            <person name="Xu L."/>
        </authorList>
    </citation>
    <scope>NUCLEOTIDE SEQUENCE [LARGE SCALE GENOMIC DNA]</scope>
    <source>
        <strain evidence="3 4">MCCC 1K02066</strain>
    </source>
</reference>
<dbReference type="EMBL" id="WTYK01000010">
    <property type="protein sequence ID" value="MXP42739.1"/>
    <property type="molecule type" value="Genomic_DNA"/>
</dbReference>
<dbReference type="SUPFAM" id="SSF52980">
    <property type="entry name" value="Restriction endonuclease-like"/>
    <property type="match status" value="1"/>
</dbReference>
<comment type="caution">
    <text evidence="3">The sequence shown here is derived from an EMBL/GenBank/DDBJ whole genome shotgun (WGS) entry which is preliminary data.</text>
</comment>
<dbReference type="RefSeq" id="WP_160747598.1">
    <property type="nucleotide sequence ID" value="NZ_WTYK01000010.1"/>
</dbReference>
<dbReference type="CDD" id="cd01038">
    <property type="entry name" value="Endonuclease_DUF559"/>
    <property type="match status" value="1"/>
</dbReference>
<dbReference type="InterPro" id="IPR047216">
    <property type="entry name" value="Endonuclease_DUF559_bact"/>
</dbReference>
<dbReference type="AlphaFoldDB" id="A0A6I4UY46"/>
<sequence length="161" mass="17615">MEDHSPEAIERAKKLRQEMSLPEVLLWNRLRGKPMGMKFRSQHPLGDYVIDFFCASKRIAIEIDGIAHDMGSRPDRDAKRDAWLRQQGIDVLRIPAAEVLRDVDAAAEAIVRYCAEAPPPSAADAAATSPRGGGFFRASSNASPCRSDAPAPRGRYPGATS</sequence>
<feature type="region of interest" description="Disordered" evidence="1">
    <location>
        <begin position="119"/>
        <end position="161"/>
    </location>
</feature>
<feature type="domain" description="DUF559" evidence="2">
    <location>
        <begin position="9"/>
        <end position="114"/>
    </location>
</feature>
<evidence type="ECO:0000313" key="3">
    <source>
        <dbReference type="EMBL" id="MXP42739.1"/>
    </source>
</evidence>
<dbReference type="Gene3D" id="3.40.960.10">
    <property type="entry name" value="VSR Endonuclease"/>
    <property type="match status" value="1"/>
</dbReference>
<dbReference type="InterPro" id="IPR007569">
    <property type="entry name" value="DUF559"/>
</dbReference>
<evidence type="ECO:0000313" key="4">
    <source>
        <dbReference type="Proteomes" id="UP000469159"/>
    </source>
</evidence>